<feature type="region of interest" description="Disordered" evidence="1">
    <location>
        <begin position="19"/>
        <end position="56"/>
    </location>
</feature>
<evidence type="ECO:0000313" key="2">
    <source>
        <dbReference type="EMBL" id="KAK4527087.1"/>
    </source>
</evidence>
<feature type="compositionally biased region" description="Polar residues" evidence="1">
    <location>
        <begin position="209"/>
        <end position="223"/>
    </location>
</feature>
<proteinExistence type="predicted"/>
<feature type="compositionally biased region" description="Polar residues" evidence="1">
    <location>
        <begin position="46"/>
        <end position="56"/>
    </location>
</feature>
<feature type="compositionally biased region" description="Basic and acidic residues" evidence="1">
    <location>
        <begin position="29"/>
        <end position="45"/>
    </location>
</feature>
<organism evidence="2 3">
    <name type="scientific">Galdieria yellowstonensis</name>
    <dbReference type="NCBI Taxonomy" id="3028027"/>
    <lineage>
        <taxon>Eukaryota</taxon>
        <taxon>Rhodophyta</taxon>
        <taxon>Bangiophyceae</taxon>
        <taxon>Galdieriales</taxon>
        <taxon>Galdieriaceae</taxon>
        <taxon>Galdieria</taxon>
    </lineage>
</organism>
<comment type="caution">
    <text evidence="2">The sequence shown here is derived from an EMBL/GenBank/DDBJ whole genome shotgun (WGS) entry which is preliminary data.</text>
</comment>
<sequence length="444" mass="50450">MSDLSESVLVETRYSSWKNGGKQNVFTERGSENKVEKSNKVDRTTPQKVTSSTSSGIRRTNSCPLFLLLRQDALEGKKVRLGKGALEYLRHRQERSLSRSLSQSDLATIEEVEEELNDNAATDAGRQVLTDIQKNSWYPQKAEYNIPKGPGSVQVTEESRKQLVEKATKVNSSGSSRVSRRTLEKLAEDYSKRKIGDNYAKLPPLPRSRNLTAHESSRSILEQSRNRAYELSSRSSVSSVEKTRENSSSSSLEPDYYSMYHGVFVEPNNASDSCQGGTSALSEKEVGNSSQGDNSLLLNQNGIDGAVTEEPKNLDPQMEFYSGRTLWEPPSVWKIPEYHQWTGHDMRTNEHGGWWTERWGCSLDKTFRFGDKYGVDNDGAAWAEWWLERDLDIQEGGATMFVKKGKRWGYNQKHESWMESWYMTANGTYYTEFQMIPPSQFSEL</sequence>
<feature type="region of interest" description="Disordered" evidence="1">
    <location>
        <begin position="270"/>
        <end position="299"/>
    </location>
</feature>
<protein>
    <submittedName>
        <fullName evidence="2">Uncharacterized protein</fullName>
    </submittedName>
</protein>
<feature type="region of interest" description="Disordered" evidence="1">
    <location>
        <begin position="197"/>
        <end position="253"/>
    </location>
</feature>
<dbReference type="EMBL" id="JANCYU010000047">
    <property type="protein sequence ID" value="KAK4527087.1"/>
    <property type="molecule type" value="Genomic_DNA"/>
</dbReference>
<accession>A0AAV9IIA8</accession>
<evidence type="ECO:0000313" key="3">
    <source>
        <dbReference type="Proteomes" id="UP001300502"/>
    </source>
</evidence>
<keyword evidence="3" id="KW-1185">Reference proteome</keyword>
<evidence type="ECO:0000256" key="1">
    <source>
        <dbReference type="SAM" id="MobiDB-lite"/>
    </source>
</evidence>
<reference evidence="2 3" key="1">
    <citation type="submission" date="2022-07" db="EMBL/GenBank/DDBJ databases">
        <title>Genome-wide signatures of adaptation to extreme environments.</title>
        <authorList>
            <person name="Cho C.H."/>
            <person name="Yoon H.S."/>
        </authorList>
    </citation>
    <scope>NUCLEOTIDE SEQUENCE [LARGE SCALE GENOMIC DNA]</scope>
    <source>
        <strain evidence="2 3">108.79 E11</strain>
    </source>
</reference>
<dbReference type="AlphaFoldDB" id="A0AAV9IIA8"/>
<name>A0AAV9IIA8_9RHOD</name>
<gene>
    <name evidence="2" type="ORF">GAYE_SCF34G5009</name>
</gene>
<dbReference type="Proteomes" id="UP001300502">
    <property type="component" value="Unassembled WGS sequence"/>
</dbReference>